<evidence type="ECO:0000313" key="2">
    <source>
        <dbReference type="Proteomes" id="UP000244896"/>
    </source>
</evidence>
<proteinExistence type="predicted"/>
<evidence type="ECO:0000313" key="1">
    <source>
        <dbReference type="EMBL" id="AWI10717.1"/>
    </source>
</evidence>
<dbReference type="OrthoDB" id="278721at2"/>
<accession>A0A2U8E774</accession>
<dbReference type="KEGG" id="elut:CKA38_14285"/>
<name>A0A2U8E774_9BACT</name>
<keyword evidence="2" id="KW-1185">Reference proteome</keyword>
<reference evidence="1 2" key="1">
    <citation type="journal article" date="2018" name="Syst. Appl. Microbiol.">
        <title>Ereboglobus luteus gen. nov. sp. nov. from cockroach guts, and new insights into the oxygen relationship of the genera Opitutus and Didymococcus (Verrucomicrobia: Opitutaceae).</title>
        <authorList>
            <person name="Tegtmeier D."/>
            <person name="Belitz A."/>
            <person name="Radek R."/>
            <person name="Heimerl T."/>
            <person name="Brune A."/>
        </authorList>
    </citation>
    <scope>NUCLEOTIDE SEQUENCE [LARGE SCALE GENOMIC DNA]</scope>
    <source>
        <strain evidence="1 2">Ho45</strain>
    </source>
</reference>
<dbReference type="AlphaFoldDB" id="A0A2U8E774"/>
<protein>
    <submittedName>
        <fullName evidence="1">Uncharacterized protein</fullName>
    </submittedName>
</protein>
<organism evidence="1 2">
    <name type="scientific">Ereboglobus luteus</name>
    <dbReference type="NCBI Taxonomy" id="1796921"/>
    <lineage>
        <taxon>Bacteria</taxon>
        <taxon>Pseudomonadati</taxon>
        <taxon>Verrucomicrobiota</taxon>
        <taxon>Opitutia</taxon>
        <taxon>Opitutales</taxon>
        <taxon>Opitutaceae</taxon>
        <taxon>Ereboglobus</taxon>
    </lineage>
</organism>
<sequence length="75" mass="8452">MIKTITMLETNLNHPGLNTHKFGSLRGLNGEDVFEAYAQNKTPGAYRVFWHYGPDETVDKKRVPVITIIAITSHP</sequence>
<dbReference type="EMBL" id="CP023004">
    <property type="protein sequence ID" value="AWI10717.1"/>
    <property type="molecule type" value="Genomic_DNA"/>
</dbReference>
<dbReference type="Proteomes" id="UP000244896">
    <property type="component" value="Chromosome"/>
</dbReference>
<gene>
    <name evidence="1" type="ORF">CKA38_14285</name>
</gene>